<dbReference type="GO" id="GO:0003700">
    <property type="term" value="F:DNA-binding transcription factor activity"/>
    <property type="evidence" value="ECO:0007669"/>
    <property type="project" value="InterPro"/>
</dbReference>
<reference evidence="7 8" key="1">
    <citation type="submission" date="2024-05" db="EMBL/GenBank/DDBJ databases">
        <title>Genome sequence of Ponticoccus litoralis KCCM 90028.</title>
        <authorList>
            <person name="Kim J.M."/>
            <person name="Lee J.K."/>
            <person name="Choi B.J."/>
            <person name="Bayburt H."/>
            <person name="Baek J.H."/>
            <person name="Jeon C.O."/>
        </authorList>
    </citation>
    <scope>NUCLEOTIDE SEQUENCE [LARGE SCALE GENOMIC DNA]</scope>
    <source>
        <strain evidence="7 8">KCCM 90028</strain>
    </source>
</reference>
<dbReference type="InterPro" id="IPR000524">
    <property type="entry name" value="Tscrpt_reg_HTH_GntR"/>
</dbReference>
<dbReference type="InterPro" id="IPR036390">
    <property type="entry name" value="WH_DNA-bd_sf"/>
</dbReference>
<dbReference type="EMBL" id="JBDNCH010000004">
    <property type="protein sequence ID" value="MEN9063412.1"/>
    <property type="molecule type" value="Genomic_DNA"/>
</dbReference>
<dbReference type="GO" id="GO:0003677">
    <property type="term" value="F:DNA binding"/>
    <property type="evidence" value="ECO:0007669"/>
    <property type="project" value="UniProtKB-KW"/>
</dbReference>
<dbReference type="Proteomes" id="UP001428774">
    <property type="component" value="Unassembled WGS sequence"/>
</dbReference>
<proteinExistence type="inferred from homology"/>
<keyword evidence="8" id="KW-1185">Reference proteome</keyword>
<evidence type="ECO:0000256" key="2">
    <source>
        <dbReference type="ARBA" id="ARBA00023015"/>
    </source>
</evidence>
<accession>A0AAW9SLA5</accession>
<dbReference type="PROSITE" id="PS50949">
    <property type="entry name" value="HTH_GNTR"/>
    <property type="match status" value="1"/>
</dbReference>
<evidence type="ECO:0000259" key="6">
    <source>
        <dbReference type="PROSITE" id="PS50949"/>
    </source>
</evidence>
<evidence type="ECO:0000256" key="4">
    <source>
        <dbReference type="ARBA" id="ARBA00023163"/>
    </source>
</evidence>
<gene>
    <name evidence="7" type="ORF">ABFB10_22830</name>
</gene>
<sequence>MSTKQDEARGIAAERIARALQEEILSGALLPGTRLGEVAIAERFDVSRGPVRTALGHLAESGTVSIVPNSGARVRELSRDDARALYEVRAALESEAARLAANHAEAGTREALDRLLGHHAGEISAHPQGAYLQPPGDRDFHMVIARMAGNPIILRYLTRELYPQLSLLRVKHRNVTGRGQAALSEHHRIAEAIAAGDGEVAALLMRRHILASWNATGGAADHDPGGARPVTQLAIPAVFMRGGTSKALVLHRRDLPADETRWPALFAAMLGSPDPNLRQLDGMGGGISSLSKICIIGPATRPDADIDYTFAQVGVVDDSVDFSGNCGNMSSAMGPFAYDEGLVGGPRDGETVVRIHNTNSGKVIAARFAVSGGRAEVSGDLHIPGVHGSGAPVALDFLDPTDTNGRGALPSGQRVDRLTLADGTEVAVTMIDAAVPSVFVAAPDVSGDTGAHPAAIDADRALMARLEEIRQQASVAMGLTDSLDAAKARIATPKVAMVAPPAAYDDLSGNRHAPEGHDLQIRMISAGQAHRAVPVTGALALACAAAVDGSVVQRQIAPGGDPQTLRIGTPSGIVSVGATRDPQTGTITAARILRTQRRLMDGRVYVPLSKTTE</sequence>
<evidence type="ECO:0000256" key="3">
    <source>
        <dbReference type="ARBA" id="ARBA00023125"/>
    </source>
</evidence>
<dbReference type="SMART" id="SM00345">
    <property type="entry name" value="HTH_GNTR"/>
    <property type="match status" value="1"/>
</dbReference>
<dbReference type="InterPro" id="IPR036388">
    <property type="entry name" value="WH-like_DNA-bd_sf"/>
</dbReference>
<dbReference type="SMART" id="SM00895">
    <property type="entry name" value="FCD"/>
    <property type="match status" value="1"/>
</dbReference>
<dbReference type="Gene3D" id="1.20.120.530">
    <property type="entry name" value="GntR ligand-binding domain-like"/>
    <property type="match status" value="1"/>
</dbReference>
<dbReference type="PANTHER" id="PTHR43709:SF2">
    <property type="entry name" value="DUF453 DOMAIN PROTEIN (AFU_ORTHOLOGUE AFUA_6G00360)"/>
    <property type="match status" value="1"/>
</dbReference>
<keyword evidence="4" id="KW-0804">Transcription</keyword>
<keyword evidence="3" id="KW-0238">DNA-binding</keyword>
<evidence type="ECO:0000256" key="1">
    <source>
        <dbReference type="ARBA" id="ARBA00007673"/>
    </source>
</evidence>
<dbReference type="SUPFAM" id="SSF54506">
    <property type="entry name" value="Diaminopimelate epimerase-like"/>
    <property type="match status" value="2"/>
</dbReference>
<dbReference type="InterPro" id="IPR007400">
    <property type="entry name" value="PrpF-like"/>
</dbReference>
<dbReference type="PANTHER" id="PTHR43709">
    <property type="entry name" value="ACONITATE ISOMERASE-RELATED"/>
    <property type="match status" value="1"/>
</dbReference>
<dbReference type="CDD" id="cd07377">
    <property type="entry name" value="WHTH_GntR"/>
    <property type="match status" value="1"/>
</dbReference>
<comment type="similarity">
    <text evidence="1">Belongs to the PrpF family.</text>
</comment>
<protein>
    <submittedName>
        <fullName evidence="7">PrpF domain-containing protein</fullName>
    </submittedName>
</protein>
<dbReference type="InterPro" id="IPR008920">
    <property type="entry name" value="TF_FadR/GntR_C"/>
</dbReference>
<dbReference type="RefSeq" id="WP_347168495.1">
    <property type="nucleotide sequence ID" value="NZ_JBDNCH010000004.1"/>
</dbReference>
<dbReference type="GO" id="GO:0016853">
    <property type="term" value="F:isomerase activity"/>
    <property type="evidence" value="ECO:0007669"/>
    <property type="project" value="UniProtKB-KW"/>
</dbReference>
<keyword evidence="5" id="KW-0413">Isomerase</keyword>
<keyword evidence="2" id="KW-0805">Transcription regulation</keyword>
<dbReference type="Pfam" id="PF07729">
    <property type="entry name" value="FCD"/>
    <property type="match status" value="1"/>
</dbReference>
<feature type="domain" description="HTH gntR-type" evidence="6">
    <location>
        <begin position="10"/>
        <end position="77"/>
    </location>
</feature>
<evidence type="ECO:0000313" key="8">
    <source>
        <dbReference type="Proteomes" id="UP001428774"/>
    </source>
</evidence>
<comment type="caution">
    <text evidence="7">The sequence shown here is derived from an EMBL/GenBank/DDBJ whole genome shotgun (WGS) entry which is preliminary data.</text>
</comment>
<organism evidence="7 8">
    <name type="scientific">Ponticoccus litoralis</name>
    <dbReference type="NCBI Taxonomy" id="422297"/>
    <lineage>
        <taxon>Bacteria</taxon>
        <taxon>Pseudomonadati</taxon>
        <taxon>Pseudomonadota</taxon>
        <taxon>Alphaproteobacteria</taxon>
        <taxon>Rhodobacterales</taxon>
        <taxon>Roseobacteraceae</taxon>
        <taxon>Ponticoccus</taxon>
    </lineage>
</organism>
<evidence type="ECO:0000313" key="7">
    <source>
        <dbReference type="EMBL" id="MEN9063412.1"/>
    </source>
</evidence>
<dbReference type="Gene3D" id="1.10.10.10">
    <property type="entry name" value="Winged helix-like DNA-binding domain superfamily/Winged helix DNA-binding domain"/>
    <property type="match status" value="1"/>
</dbReference>
<dbReference type="Gene3D" id="3.10.310.10">
    <property type="entry name" value="Diaminopimelate Epimerase, Chain A, domain 1"/>
    <property type="match status" value="2"/>
</dbReference>
<dbReference type="SUPFAM" id="SSF48008">
    <property type="entry name" value="GntR ligand-binding domain-like"/>
    <property type="match status" value="1"/>
</dbReference>
<evidence type="ECO:0000256" key="5">
    <source>
        <dbReference type="ARBA" id="ARBA00023235"/>
    </source>
</evidence>
<dbReference type="Pfam" id="PF00392">
    <property type="entry name" value="GntR"/>
    <property type="match status" value="1"/>
</dbReference>
<dbReference type="AlphaFoldDB" id="A0AAW9SLA5"/>
<dbReference type="SUPFAM" id="SSF46785">
    <property type="entry name" value="Winged helix' DNA-binding domain"/>
    <property type="match status" value="1"/>
</dbReference>
<dbReference type="Pfam" id="PF04303">
    <property type="entry name" value="PrpF"/>
    <property type="match status" value="1"/>
</dbReference>
<name>A0AAW9SLA5_9RHOB</name>
<dbReference type="InterPro" id="IPR011711">
    <property type="entry name" value="GntR_C"/>
</dbReference>